<comment type="similarity">
    <text evidence="1">Belongs to the NPR2 family.</text>
</comment>
<feature type="region of interest" description="Disordered" evidence="2">
    <location>
        <begin position="588"/>
        <end position="620"/>
    </location>
</feature>
<proteinExistence type="inferred from homology"/>
<feature type="compositionally biased region" description="Basic and acidic residues" evidence="2">
    <location>
        <begin position="806"/>
        <end position="821"/>
    </location>
</feature>
<dbReference type="GO" id="GO:1904262">
    <property type="term" value="P:negative regulation of TORC1 signaling"/>
    <property type="evidence" value="ECO:0007669"/>
    <property type="project" value="TreeGrafter"/>
</dbReference>
<feature type="region of interest" description="Disordered" evidence="2">
    <location>
        <begin position="746"/>
        <end position="827"/>
    </location>
</feature>
<sequence length="903" mass="101956">MHKPSIAQIVYNTTFPRPKTADPTSFSVHITRNLVPEVRIETAAFYGSLDSIEAQYPGLDYSYSPHRMRLSRFPWHRKLFKVFDELGLTKQEILALCRWEGTLSARERYEKEEGIKVRDTTADSVRPATPSQGPSARFHTNETEPSTPEDGPVTPEEFVQDLLPMATTQHKHVDEEDFSDEEMESYGVRLNQRLIYATAARERGHNIPLDEEWEQWLKEARERGSYDMVDVVRTGQPVETRTNGSVSTMPAPSAALMSQLAIAAQQPVTVSVPTLRPKVVHQVPDGAIVPSPTASPQQAPFFTFSDISFFVIPRQELCGNLLQVCTNGYRILGYPICIKSVQYDRNEFMFNFCFVLAEEEDFSKYKSIVQKLADLMHGLEEQSGFLSRDFSKSGEGKVYSLCETLMEDLNSYSECMIPIERMEDKLNTLNFKLFPVYPAPPYVKSWDVPLFTVRFDAFLDENWDLTLQKIVPYVNGVNSVRIISILADVELSLAYRAIRHLLYYGCVFLLDIFSFSAIYAPTASFNSSIASDEAMQQECARYVNTRFAPTSSLRMATGSPPSSEYRGDLSGSASHHRIDDTEEDIWPMIGDSNDDSDTDHDHDSHKNNAGSYLSETRRRPRKKRKYLDGVGIVELYASLRQGQSVKQWYTLNARQLANVDIRRFITFGIIKGFLYRVHKYAYGPRPEGFVYTSSHADMKSLSKAASASSIKGVGGIGSGLGSSMNSAGGATTAGEDTLVSRESSIRHGRMGNEQQQQQQQQQQVSVMSSSYQSTNNTHTNHSQNHSLTNSNNINIRLGSAGTSFDTDPRHNQNPHQDENEHTNINSEIHSTESILDDDLADEESREGGTAQEAIRFHQNHKALEKYLDGQHCFDEICTELEISERELTARLRQIPWVVHIIHR</sequence>
<gene>
    <name evidence="3" type="ORF">GQ26_0340410</name>
</gene>
<evidence type="ECO:0000313" key="3">
    <source>
        <dbReference type="EMBL" id="KFX43574.1"/>
    </source>
</evidence>
<dbReference type="PANTHER" id="PTHR12991:SF10">
    <property type="entry name" value="GATOR COMPLEX PROTEIN NPRL2"/>
    <property type="match status" value="1"/>
</dbReference>
<protein>
    <submittedName>
        <fullName evidence="3">Nitrogen permease regulator 2 like</fullName>
    </submittedName>
</protein>
<dbReference type="Pfam" id="PF06218">
    <property type="entry name" value="NPR2"/>
    <property type="match status" value="1"/>
</dbReference>
<evidence type="ECO:0000256" key="2">
    <source>
        <dbReference type="SAM" id="MobiDB-lite"/>
    </source>
</evidence>
<dbReference type="GO" id="GO:0005096">
    <property type="term" value="F:GTPase activator activity"/>
    <property type="evidence" value="ECO:0007669"/>
    <property type="project" value="TreeGrafter"/>
</dbReference>
<organism evidence="3">
    <name type="scientific">Talaromyces marneffei PM1</name>
    <dbReference type="NCBI Taxonomy" id="1077442"/>
    <lineage>
        <taxon>Eukaryota</taxon>
        <taxon>Fungi</taxon>
        <taxon>Dikarya</taxon>
        <taxon>Ascomycota</taxon>
        <taxon>Pezizomycotina</taxon>
        <taxon>Eurotiomycetes</taxon>
        <taxon>Eurotiomycetidae</taxon>
        <taxon>Eurotiales</taxon>
        <taxon>Trichocomaceae</taxon>
        <taxon>Talaromyces</taxon>
        <taxon>Talaromyces sect. Talaromyces</taxon>
    </lineage>
</organism>
<dbReference type="GO" id="GO:0005774">
    <property type="term" value="C:vacuolar membrane"/>
    <property type="evidence" value="ECO:0007669"/>
    <property type="project" value="TreeGrafter"/>
</dbReference>
<dbReference type="EMBL" id="JPOX01000034">
    <property type="protein sequence ID" value="KFX43574.1"/>
    <property type="molecule type" value="Genomic_DNA"/>
</dbReference>
<dbReference type="InterPro" id="IPR009348">
    <property type="entry name" value="NPR2-like"/>
</dbReference>
<reference evidence="3" key="1">
    <citation type="journal article" date="2014" name="PLoS Genet.">
        <title>Signature Gene Expression Reveals Novel Clues to the Molecular Mechanisms of Dimorphic Transition in Penicillium marneffei.</title>
        <authorList>
            <person name="Yang E."/>
            <person name="Wang G."/>
            <person name="Cai J."/>
            <person name="Woo P.C."/>
            <person name="Lau S.K."/>
            <person name="Yuen K.-Y."/>
            <person name="Chow W.-N."/>
            <person name="Lin X."/>
        </authorList>
    </citation>
    <scope>NUCLEOTIDE SEQUENCE [LARGE SCALE GENOMIC DNA]</scope>
    <source>
        <strain evidence="3">PM1</strain>
    </source>
</reference>
<feature type="compositionally biased region" description="Polar residues" evidence="2">
    <location>
        <begin position="552"/>
        <end position="562"/>
    </location>
</feature>
<dbReference type="AlphaFoldDB" id="A0A093V0T1"/>
<evidence type="ECO:0000256" key="1">
    <source>
        <dbReference type="ARBA" id="ARBA00008433"/>
    </source>
</evidence>
<feature type="region of interest" description="Disordered" evidence="2">
    <location>
        <begin position="552"/>
        <end position="575"/>
    </location>
</feature>
<comment type="caution">
    <text evidence="3">The sequence shown here is derived from an EMBL/GenBank/DDBJ whole genome shotgun (WGS) entry which is preliminary data.</text>
</comment>
<feature type="compositionally biased region" description="Low complexity" evidence="2">
    <location>
        <begin position="754"/>
        <end position="792"/>
    </location>
</feature>
<feature type="region of interest" description="Disordered" evidence="2">
    <location>
        <begin position="118"/>
        <end position="153"/>
    </location>
</feature>
<name>A0A093V0T1_TALMA</name>
<dbReference type="GO" id="GO:0010508">
    <property type="term" value="P:positive regulation of autophagy"/>
    <property type="evidence" value="ECO:0007669"/>
    <property type="project" value="TreeGrafter"/>
</dbReference>
<accession>A0A093V0T1</accession>
<dbReference type="GO" id="GO:1990130">
    <property type="term" value="C:GATOR1 complex"/>
    <property type="evidence" value="ECO:0007669"/>
    <property type="project" value="TreeGrafter"/>
</dbReference>
<dbReference type="PANTHER" id="PTHR12991">
    <property type="entry name" value="NITROGEN PERMEASE REGULATOR 2/TUMOR SUPPRESSOR CANDIDATE 4"/>
    <property type="match status" value="1"/>
</dbReference>